<keyword evidence="5 12" id="KW-1133">Transmembrane helix</keyword>
<feature type="non-terminal residue" evidence="14">
    <location>
        <position position="1"/>
    </location>
</feature>
<keyword evidence="6" id="KW-0406">Ion transport</keyword>
<dbReference type="InterPro" id="IPR052192">
    <property type="entry name" value="Insect_Ionotropic_Sensory_Rcpt"/>
</dbReference>
<dbReference type="OrthoDB" id="8182981at2759"/>
<dbReference type="InterPro" id="IPR019594">
    <property type="entry name" value="Glu/Gly-bd"/>
</dbReference>
<evidence type="ECO:0000256" key="7">
    <source>
        <dbReference type="ARBA" id="ARBA00023136"/>
    </source>
</evidence>
<evidence type="ECO:0000256" key="4">
    <source>
        <dbReference type="ARBA" id="ARBA00022692"/>
    </source>
</evidence>
<keyword evidence="2" id="KW-0813">Transport</keyword>
<keyword evidence="11" id="KW-0407">Ion channel</keyword>
<evidence type="ECO:0000256" key="9">
    <source>
        <dbReference type="ARBA" id="ARBA00023180"/>
    </source>
</evidence>
<dbReference type="Pfam" id="PF10613">
    <property type="entry name" value="Lig_chan-Glu_bd"/>
    <property type="match status" value="1"/>
</dbReference>
<dbReference type="GO" id="GO:0015276">
    <property type="term" value="F:ligand-gated monoatomic ion channel activity"/>
    <property type="evidence" value="ECO:0007669"/>
    <property type="project" value="InterPro"/>
</dbReference>
<evidence type="ECO:0000313" key="14">
    <source>
        <dbReference type="EMBL" id="CAG7719859.1"/>
    </source>
</evidence>
<evidence type="ECO:0000256" key="11">
    <source>
        <dbReference type="ARBA" id="ARBA00023303"/>
    </source>
</evidence>
<dbReference type="GO" id="GO:0005886">
    <property type="term" value="C:plasma membrane"/>
    <property type="evidence" value="ECO:0007669"/>
    <property type="project" value="UniProtKB-SubCell"/>
</dbReference>
<keyword evidence="15" id="KW-1185">Reference proteome</keyword>
<protein>
    <recommendedName>
        <fullName evidence="13">Ionotropic glutamate receptor L-glutamate and glycine-binding domain-containing protein</fullName>
    </recommendedName>
</protein>
<dbReference type="Proteomes" id="UP000708208">
    <property type="component" value="Unassembled WGS sequence"/>
</dbReference>
<keyword evidence="3" id="KW-1003">Cell membrane</keyword>
<evidence type="ECO:0000256" key="10">
    <source>
        <dbReference type="ARBA" id="ARBA00023286"/>
    </source>
</evidence>
<keyword evidence="10" id="KW-1071">Ligand-gated ion channel</keyword>
<comment type="caution">
    <text evidence="14">The sequence shown here is derived from an EMBL/GenBank/DDBJ whole genome shotgun (WGS) entry which is preliminary data.</text>
</comment>
<reference evidence="14" key="1">
    <citation type="submission" date="2021-06" db="EMBL/GenBank/DDBJ databases">
        <authorList>
            <person name="Hodson N. C."/>
            <person name="Mongue J. A."/>
            <person name="Jaron S. K."/>
        </authorList>
    </citation>
    <scope>NUCLEOTIDE SEQUENCE</scope>
</reference>
<dbReference type="EMBL" id="CAJVCH010065130">
    <property type="protein sequence ID" value="CAG7719859.1"/>
    <property type="molecule type" value="Genomic_DNA"/>
</dbReference>
<feature type="transmembrane region" description="Helical" evidence="12">
    <location>
        <begin position="398"/>
        <end position="424"/>
    </location>
</feature>
<evidence type="ECO:0000256" key="2">
    <source>
        <dbReference type="ARBA" id="ARBA00022448"/>
    </source>
</evidence>
<dbReference type="PANTHER" id="PTHR42643">
    <property type="entry name" value="IONOTROPIC RECEPTOR 20A-RELATED"/>
    <property type="match status" value="1"/>
</dbReference>
<feature type="transmembrane region" description="Helical" evidence="12">
    <location>
        <begin position="468"/>
        <end position="493"/>
    </location>
</feature>
<dbReference type="AlphaFoldDB" id="A0A8J2K4G9"/>
<keyword evidence="4 12" id="KW-0812">Transmembrane</keyword>
<dbReference type="SMART" id="SM00918">
    <property type="entry name" value="Lig_chan-Glu_bd"/>
    <property type="match status" value="1"/>
</dbReference>
<keyword evidence="9" id="KW-0325">Glycoprotein</keyword>
<evidence type="ECO:0000256" key="6">
    <source>
        <dbReference type="ARBA" id="ARBA00023065"/>
    </source>
</evidence>
<feature type="transmembrane region" description="Helical" evidence="12">
    <location>
        <begin position="436"/>
        <end position="456"/>
    </location>
</feature>
<keyword evidence="8" id="KW-0675">Receptor</keyword>
<evidence type="ECO:0000256" key="8">
    <source>
        <dbReference type="ARBA" id="ARBA00023170"/>
    </source>
</evidence>
<dbReference type="PANTHER" id="PTHR42643:SF24">
    <property type="entry name" value="IONOTROPIC RECEPTOR 60A"/>
    <property type="match status" value="1"/>
</dbReference>
<keyword evidence="7 12" id="KW-0472">Membrane</keyword>
<gene>
    <name evidence="14" type="ORF">AFUS01_LOCUS9159</name>
</gene>
<organism evidence="14 15">
    <name type="scientific">Allacma fusca</name>
    <dbReference type="NCBI Taxonomy" id="39272"/>
    <lineage>
        <taxon>Eukaryota</taxon>
        <taxon>Metazoa</taxon>
        <taxon>Ecdysozoa</taxon>
        <taxon>Arthropoda</taxon>
        <taxon>Hexapoda</taxon>
        <taxon>Collembola</taxon>
        <taxon>Symphypleona</taxon>
        <taxon>Sminthuridae</taxon>
        <taxon>Allacma</taxon>
    </lineage>
</organism>
<comment type="subcellular location">
    <subcellularLocation>
        <location evidence="1">Cell membrane</location>
        <topology evidence="1">Multi-pass membrane protein</topology>
    </subcellularLocation>
</comment>
<evidence type="ECO:0000256" key="5">
    <source>
        <dbReference type="ARBA" id="ARBA00022989"/>
    </source>
</evidence>
<proteinExistence type="predicted"/>
<feature type="domain" description="Ionotropic glutamate receptor L-glutamate and glycine-binding" evidence="13">
    <location>
        <begin position="292"/>
        <end position="354"/>
    </location>
</feature>
<evidence type="ECO:0000313" key="15">
    <source>
        <dbReference type="Proteomes" id="UP000708208"/>
    </source>
</evidence>
<sequence>MQTIKDQWNFASSPPGKNDLHNSVLFQAHVNQVMYENLLEEEEESEKDISTVGDYHEVRGDSMGGASGRGIDEFLTMTAKEYFASASQIILIYDESWDISDMLVKLETYASKSLVTYFFPLDKEIGKRIKTKPPDHILHKSLPKGTAFIVFVKDEIGFANILDITTKYPWWNSRARMVILVKEKSLEPTRGILHALEAEKIFNGVVVTEVSGREIKNAMGLGGLDDLDEEINSASLQIAALDPYPGPYQQKHVFVARWSGSKFTARTRPIFQEKIDNLRGHKLKAIVFEFPPLVMWQEVKPKKFAYTGLEVKIFHELSNYINFTYDIYELKGSERWGQDLGDGDWNGLIGEVSKSKADIGFANVFLLDGREKVVDVTVPYDQDRGCFAVPRPEALQHWLGLILPFSWEVWACLISMAIVSGPMFSLITRPIRIDKSISIAGGIYYALGAMVSVQKAPKARSSSLRSFIISWLIFCWLACVLYRVALIVSLTVGPKDFTINTLKQLARSGLKWGGFEEVLRTFANSTDRTDKKLIKRFRPIDDVWRALDRVANKADFAVMDSSKLLNYAAKGLYFNGFSSAIHVTRECPTSYNVGFVLPIGSPFYERINHLIHLMQNAGLIHYWLDQIQYHALLTNPSKKKGMRREKGLTIGHLKLLL</sequence>
<evidence type="ECO:0000256" key="12">
    <source>
        <dbReference type="SAM" id="Phobius"/>
    </source>
</evidence>
<evidence type="ECO:0000256" key="1">
    <source>
        <dbReference type="ARBA" id="ARBA00004651"/>
    </source>
</evidence>
<name>A0A8J2K4G9_9HEXA</name>
<evidence type="ECO:0000256" key="3">
    <source>
        <dbReference type="ARBA" id="ARBA00022475"/>
    </source>
</evidence>
<accession>A0A8J2K4G9</accession>
<evidence type="ECO:0000259" key="13">
    <source>
        <dbReference type="SMART" id="SM00918"/>
    </source>
</evidence>